<evidence type="ECO:0000256" key="1">
    <source>
        <dbReference type="SAM" id="MobiDB-lite"/>
    </source>
</evidence>
<dbReference type="Proteomes" id="UP000498980">
    <property type="component" value="Unassembled WGS sequence"/>
</dbReference>
<evidence type="ECO:0000313" key="2">
    <source>
        <dbReference type="EMBL" id="GFM97722.1"/>
    </source>
</evidence>
<organism evidence="2 4">
    <name type="scientific">Streptomyces fulvorobeus</name>
    <dbReference type="NCBI Taxonomy" id="284028"/>
    <lineage>
        <taxon>Bacteria</taxon>
        <taxon>Bacillati</taxon>
        <taxon>Actinomycetota</taxon>
        <taxon>Actinomycetes</taxon>
        <taxon>Kitasatosporales</taxon>
        <taxon>Streptomycetaceae</taxon>
        <taxon>Streptomyces</taxon>
    </lineage>
</organism>
<comment type="caution">
    <text evidence="2">The sequence shown here is derived from an EMBL/GenBank/DDBJ whole genome shotgun (WGS) entry which is preliminary data.</text>
</comment>
<protein>
    <submittedName>
        <fullName evidence="2">Uncharacterized protein</fullName>
    </submittedName>
</protein>
<accession>A0A7J0C5D5</accession>
<dbReference type="EMBL" id="JACCCF010000001">
    <property type="protein sequence ID" value="NYE41372.1"/>
    <property type="molecule type" value="Genomic_DNA"/>
</dbReference>
<feature type="region of interest" description="Disordered" evidence="1">
    <location>
        <begin position="92"/>
        <end position="129"/>
    </location>
</feature>
<keyword evidence="4" id="KW-1185">Reference proteome</keyword>
<reference evidence="2 4" key="1">
    <citation type="submission" date="2020-05" db="EMBL/GenBank/DDBJ databases">
        <title>Whole genome shotgun sequence of Streptomyces fulvorobeus NBRC 15897.</title>
        <authorList>
            <person name="Komaki H."/>
            <person name="Tamura T."/>
        </authorList>
    </citation>
    <scope>NUCLEOTIDE SEQUENCE [LARGE SCALE GENOMIC DNA]</scope>
    <source>
        <strain evidence="2 4">NBRC 15897</strain>
    </source>
</reference>
<dbReference type="Proteomes" id="UP000530403">
    <property type="component" value="Unassembled WGS sequence"/>
</dbReference>
<proteinExistence type="predicted"/>
<gene>
    <name evidence="3" type="ORF">HEB29_002383</name>
    <name evidence="2" type="ORF">Sfulv_25330</name>
</gene>
<reference evidence="3 5" key="2">
    <citation type="submission" date="2020-07" db="EMBL/GenBank/DDBJ databases">
        <title>Sequencing the genomes of 1000 actinobacteria strains.</title>
        <authorList>
            <person name="Klenk H.-P."/>
        </authorList>
    </citation>
    <scope>NUCLEOTIDE SEQUENCE [LARGE SCALE GENOMIC DNA]</scope>
    <source>
        <strain evidence="3 5">DSM 41455</strain>
    </source>
</reference>
<feature type="compositionally biased region" description="Basic and acidic residues" evidence="1">
    <location>
        <begin position="95"/>
        <end position="107"/>
    </location>
</feature>
<evidence type="ECO:0000313" key="5">
    <source>
        <dbReference type="Proteomes" id="UP000530403"/>
    </source>
</evidence>
<evidence type="ECO:0000313" key="3">
    <source>
        <dbReference type="EMBL" id="NYE41372.1"/>
    </source>
</evidence>
<sequence>MARHAKRRVSFSIVLRGLALRGSVDRRETGSAWGHALPERGFAVSEEVPPDTDLLLRFLDAMRRQQVQDRGREPAPITAEAIQQTADYVLSSQLDKAEDGELNDRTHASGLPLRPHTGGGSAVGHGPRH</sequence>
<dbReference type="EMBL" id="BLWC01000001">
    <property type="protein sequence ID" value="GFM97722.1"/>
    <property type="molecule type" value="Genomic_DNA"/>
</dbReference>
<name>A0A7J0C5D5_9ACTN</name>
<evidence type="ECO:0000313" key="4">
    <source>
        <dbReference type="Proteomes" id="UP000498980"/>
    </source>
</evidence>
<dbReference type="AlphaFoldDB" id="A0A7J0C5D5"/>